<accession>A0ABS1V4W0</accession>
<dbReference type="Gene3D" id="3.90.1170.40">
    <property type="entry name" value="Molybdopterin biosynthesis MoaE subunit"/>
    <property type="match status" value="1"/>
</dbReference>
<comment type="subunit">
    <text evidence="7">Heterotetramer of 2 MoaD subunits and 2 MoaE subunits. Also stable as homodimer. The enzyme changes between these two forms during catalysis.</text>
</comment>
<dbReference type="Proteomes" id="UP000606490">
    <property type="component" value="Unassembled WGS sequence"/>
</dbReference>
<keyword evidence="14" id="KW-1185">Reference proteome</keyword>
<dbReference type="InterPro" id="IPR036563">
    <property type="entry name" value="MoaE_sf"/>
</dbReference>
<evidence type="ECO:0000313" key="14">
    <source>
        <dbReference type="Proteomes" id="UP000606490"/>
    </source>
</evidence>
<evidence type="ECO:0000256" key="6">
    <source>
        <dbReference type="ARBA" id="ARBA00025448"/>
    </source>
</evidence>
<evidence type="ECO:0000256" key="4">
    <source>
        <dbReference type="ARBA" id="ARBA00013858"/>
    </source>
</evidence>
<protein>
    <recommendedName>
        <fullName evidence="4">Molybdopterin synthase catalytic subunit</fullName>
        <ecNumber evidence="3">2.8.1.12</ecNumber>
    </recommendedName>
    <alternativeName>
        <fullName evidence="10">MPT synthase subunit 2</fullName>
    </alternativeName>
    <alternativeName>
        <fullName evidence="8">Molybdenum cofactor biosynthesis protein E</fullName>
    </alternativeName>
    <alternativeName>
        <fullName evidence="9">Molybdopterin-converting factor large subunit</fullName>
    </alternativeName>
    <alternativeName>
        <fullName evidence="11">Molybdopterin-converting factor subunit 2</fullName>
    </alternativeName>
</protein>
<name>A0ABS1V4W0_9PROT</name>
<comment type="pathway">
    <text evidence="1">Cofactor biosynthesis; molybdopterin biosynthesis.</text>
</comment>
<comment type="caution">
    <text evidence="13">The sequence shown here is derived from an EMBL/GenBank/DDBJ whole genome shotgun (WGS) entry which is preliminary data.</text>
</comment>
<organism evidence="13 14">
    <name type="scientific">Belnapia mucosa</name>
    <dbReference type="NCBI Taxonomy" id="2804532"/>
    <lineage>
        <taxon>Bacteria</taxon>
        <taxon>Pseudomonadati</taxon>
        <taxon>Pseudomonadota</taxon>
        <taxon>Alphaproteobacteria</taxon>
        <taxon>Acetobacterales</taxon>
        <taxon>Roseomonadaceae</taxon>
        <taxon>Belnapia</taxon>
    </lineage>
</organism>
<dbReference type="EMBL" id="JAEUXJ010000006">
    <property type="protein sequence ID" value="MBL6456738.1"/>
    <property type="molecule type" value="Genomic_DNA"/>
</dbReference>
<dbReference type="RefSeq" id="WP_202826482.1">
    <property type="nucleotide sequence ID" value="NZ_JAEUXJ010000006.1"/>
</dbReference>
<evidence type="ECO:0000256" key="12">
    <source>
        <dbReference type="ARBA" id="ARBA00049878"/>
    </source>
</evidence>
<evidence type="ECO:0000256" key="3">
    <source>
        <dbReference type="ARBA" id="ARBA00011950"/>
    </source>
</evidence>
<dbReference type="SUPFAM" id="SSF54690">
    <property type="entry name" value="Molybdopterin synthase subunit MoaE"/>
    <property type="match status" value="1"/>
</dbReference>
<comment type="catalytic activity">
    <reaction evidence="12">
        <text>2 [molybdopterin-synthase sulfur-carrier protein]-C-terminal-Gly-aminoethanethioate + cyclic pyranopterin phosphate + H2O = molybdopterin + 2 [molybdopterin-synthase sulfur-carrier protein]-C-terminal Gly-Gly + 2 H(+)</text>
        <dbReference type="Rhea" id="RHEA:26333"/>
        <dbReference type="Rhea" id="RHEA-COMP:12202"/>
        <dbReference type="Rhea" id="RHEA-COMP:19907"/>
        <dbReference type="ChEBI" id="CHEBI:15377"/>
        <dbReference type="ChEBI" id="CHEBI:15378"/>
        <dbReference type="ChEBI" id="CHEBI:58698"/>
        <dbReference type="ChEBI" id="CHEBI:59648"/>
        <dbReference type="ChEBI" id="CHEBI:90778"/>
        <dbReference type="ChEBI" id="CHEBI:232372"/>
        <dbReference type="EC" id="2.8.1.12"/>
    </reaction>
</comment>
<reference evidence="13 14" key="1">
    <citation type="submission" date="2021-01" db="EMBL/GenBank/DDBJ databases">
        <title>Belnapia mucosa sp. nov. and Belnapia arida sp. nov., isolated from the Tabernas Desert (Almeria, Spain).</title>
        <authorList>
            <person name="Molina-Menor E."/>
            <person name="Vidal-Verdu A."/>
            <person name="Calonge A."/>
            <person name="Satari L."/>
            <person name="Pereto Magraner J."/>
            <person name="Porcar Miralles M."/>
        </authorList>
    </citation>
    <scope>NUCLEOTIDE SEQUENCE [LARGE SCALE GENOMIC DNA]</scope>
    <source>
        <strain evidence="13 14">T6</strain>
    </source>
</reference>
<keyword evidence="5" id="KW-0501">Molybdenum cofactor biosynthesis</keyword>
<evidence type="ECO:0000256" key="11">
    <source>
        <dbReference type="ARBA" id="ARBA00032474"/>
    </source>
</evidence>
<evidence type="ECO:0000256" key="7">
    <source>
        <dbReference type="ARBA" id="ARBA00026066"/>
    </source>
</evidence>
<evidence type="ECO:0000256" key="5">
    <source>
        <dbReference type="ARBA" id="ARBA00023150"/>
    </source>
</evidence>
<evidence type="ECO:0000256" key="10">
    <source>
        <dbReference type="ARBA" id="ARBA00030781"/>
    </source>
</evidence>
<evidence type="ECO:0000256" key="2">
    <source>
        <dbReference type="ARBA" id="ARBA00005426"/>
    </source>
</evidence>
<proteinExistence type="inferred from homology"/>
<dbReference type="PANTHER" id="PTHR23404">
    <property type="entry name" value="MOLYBDOPTERIN SYNTHASE RELATED"/>
    <property type="match status" value="1"/>
</dbReference>
<evidence type="ECO:0000313" key="13">
    <source>
        <dbReference type="EMBL" id="MBL6456738.1"/>
    </source>
</evidence>
<evidence type="ECO:0000256" key="1">
    <source>
        <dbReference type="ARBA" id="ARBA00005046"/>
    </source>
</evidence>
<comment type="function">
    <text evidence="6">Converts molybdopterin precursor Z into molybdopterin. This requires the incorporation of two sulfur atoms into precursor Z to generate a dithiolene group. The sulfur is provided by MoaD.</text>
</comment>
<gene>
    <name evidence="13" type="ORF">JMJ55_15485</name>
</gene>
<sequence>MTPRIAIQEAPFDLGAESARLTAGRTDVGGLASFVGLCRADDGLAAMVLEHYPGMTERAIDRIAQEAAGRWPLLGCTVIHRVGRLPPGAPIVLVLTASSHRAAALESCAFLIDWLKTGAPFWKREEWADGTARWVEAKAEDDAATARWAPA</sequence>
<dbReference type="InterPro" id="IPR003448">
    <property type="entry name" value="Mopterin_biosynth_MoaE"/>
</dbReference>
<evidence type="ECO:0000256" key="9">
    <source>
        <dbReference type="ARBA" id="ARBA00030407"/>
    </source>
</evidence>
<evidence type="ECO:0000256" key="8">
    <source>
        <dbReference type="ARBA" id="ARBA00029745"/>
    </source>
</evidence>
<dbReference type="EC" id="2.8.1.12" evidence="3"/>
<dbReference type="Pfam" id="PF02391">
    <property type="entry name" value="MoaE"/>
    <property type="match status" value="1"/>
</dbReference>
<dbReference type="CDD" id="cd00756">
    <property type="entry name" value="MoaE"/>
    <property type="match status" value="1"/>
</dbReference>
<comment type="similarity">
    <text evidence="2">Belongs to the MoaE family.</text>
</comment>